<dbReference type="Proteomes" id="UP000599179">
    <property type="component" value="Unassembled WGS sequence"/>
</dbReference>
<feature type="transmembrane region" description="Helical" evidence="1">
    <location>
        <begin position="12"/>
        <end position="32"/>
    </location>
</feature>
<organism evidence="2 3">
    <name type="scientific">Psychroflexus planctonicus</name>
    <dbReference type="NCBI Taxonomy" id="1526575"/>
    <lineage>
        <taxon>Bacteria</taxon>
        <taxon>Pseudomonadati</taxon>
        <taxon>Bacteroidota</taxon>
        <taxon>Flavobacteriia</taxon>
        <taxon>Flavobacteriales</taxon>
        <taxon>Flavobacteriaceae</taxon>
        <taxon>Psychroflexus</taxon>
    </lineage>
</organism>
<keyword evidence="3" id="KW-1185">Reference proteome</keyword>
<dbReference type="EMBL" id="BMGM01000009">
    <property type="protein sequence ID" value="GGE40552.1"/>
    <property type="molecule type" value="Genomic_DNA"/>
</dbReference>
<accession>A0ABQ1SLG2</accession>
<evidence type="ECO:0000313" key="2">
    <source>
        <dbReference type="EMBL" id="GGE40552.1"/>
    </source>
</evidence>
<feature type="transmembrane region" description="Helical" evidence="1">
    <location>
        <begin position="38"/>
        <end position="56"/>
    </location>
</feature>
<evidence type="ECO:0000256" key="1">
    <source>
        <dbReference type="SAM" id="Phobius"/>
    </source>
</evidence>
<keyword evidence="1" id="KW-0812">Transmembrane</keyword>
<dbReference type="RefSeq" id="WP_188459067.1">
    <property type="nucleotide sequence ID" value="NZ_BMGM01000009.1"/>
</dbReference>
<evidence type="ECO:0000313" key="3">
    <source>
        <dbReference type="Proteomes" id="UP000599179"/>
    </source>
</evidence>
<feature type="transmembrane region" description="Helical" evidence="1">
    <location>
        <begin position="76"/>
        <end position="93"/>
    </location>
</feature>
<sequence length="95" mass="10440">MENLSQNQSKIFKGAGWILGTLLAIVTDLVVYSLSDSLPAAVSAALPVLFFAGFSLEKKFQAENKQNDTKKTKMMISSLLFGFIIFVAIYIVLHP</sequence>
<protein>
    <submittedName>
        <fullName evidence="2">Uncharacterized protein</fullName>
    </submittedName>
</protein>
<proteinExistence type="predicted"/>
<gene>
    <name evidence="2" type="ORF">GCM10010832_20820</name>
</gene>
<keyword evidence="1" id="KW-1133">Transmembrane helix</keyword>
<name>A0ABQ1SLG2_9FLAO</name>
<comment type="caution">
    <text evidence="2">The sequence shown here is derived from an EMBL/GenBank/DDBJ whole genome shotgun (WGS) entry which is preliminary data.</text>
</comment>
<reference evidence="3" key="1">
    <citation type="journal article" date="2019" name="Int. J. Syst. Evol. Microbiol.">
        <title>The Global Catalogue of Microorganisms (GCM) 10K type strain sequencing project: providing services to taxonomists for standard genome sequencing and annotation.</title>
        <authorList>
            <consortium name="The Broad Institute Genomics Platform"/>
            <consortium name="The Broad Institute Genome Sequencing Center for Infectious Disease"/>
            <person name="Wu L."/>
            <person name="Ma J."/>
        </authorList>
    </citation>
    <scope>NUCLEOTIDE SEQUENCE [LARGE SCALE GENOMIC DNA]</scope>
    <source>
        <strain evidence="3">CGMCC 1.12931</strain>
    </source>
</reference>
<keyword evidence="1" id="KW-0472">Membrane</keyword>